<dbReference type="InterPro" id="IPR011608">
    <property type="entry name" value="PRD"/>
</dbReference>
<evidence type="ECO:0000256" key="4">
    <source>
        <dbReference type="ARBA" id="ARBA00023159"/>
    </source>
</evidence>
<dbReference type="InterPro" id="IPR036095">
    <property type="entry name" value="PTS_EIIB-like_sf"/>
</dbReference>
<keyword evidence="5" id="KW-0804">Transcription</keyword>
<dbReference type="InterPro" id="IPR036634">
    <property type="entry name" value="PRD_sf"/>
</dbReference>
<dbReference type="PROSITE" id="PS51099">
    <property type="entry name" value="PTS_EIIB_TYPE_2"/>
    <property type="match status" value="1"/>
</dbReference>
<dbReference type="GO" id="GO:0009401">
    <property type="term" value="P:phosphoenolpyruvate-dependent sugar phosphotransferase system"/>
    <property type="evidence" value="ECO:0007669"/>
    <property type="project" value="InterPro"/>
</dbReference>
<feature type="domain" description="PRD" evidence="7">
    <location>
        <begin position="311"/>
        <end position="422"/>
    </location>
</feature>
<dbReference type="PROSITE" id="PS51372">
    <property type="entry name" value="PRD_2"/>
    <property type="match status" value="2"/>
</dbReference>
<protein>
    <submittedName>
        <fullName evidence="8">HTH domain protein</fullName>
    </submittedName>
</protein>
<gene>
    <name evidence="8" type="ORF">HMPREF9104_02575</name>
</gene>
<feature type="domain" description="PTS EIIB type-2" evidence="6">
    <location>
        <begin position="423"/>
        <end position="510"/>
    </location>
</feature>
<evidence type="ECO:0000313" key="8">
    <source>
        <dbReference type="EMBL" id="EHO49410.1"/>
    </source>
</evidence>
<dbReference type="EMBL" id="AGRJ01000223">
    <property type="protein sequence ID" value="EHO49410.1"/>
    <property type="molecule type" value="Genomic_DNA"/>
</dbReference>
<dbReference type="GO" id="GO:0008982">
    <property type="term" value="F:protein-N(PI)-phosphohistidine-sugar phosphotransferase activity"/>
    <property type="evidence" value="ECO:0007669"/>
    <property type="project" value="InterPro"/>
</dbReference>
<dbReference type="InterPro" id="IPR007737">
    <property type="entry name" value="Mga_HTH"/>
</dbReference>
<name>H1LIY3_9LACO</name>
<dbReference type="Gene3D" id="3.40.50.2300">
    <property type="match status" value="1"/>
</dbReference>
<evidence type="ECO:0000256" key="1">
    <source>
        <dbReference type="ARBA" id="ARBA00022679"/>
    </source>
</evidence>
<keyword evidence="3" id="KW-0805">Transcription regulation</keyword>
<dbReference type="PATRIC" id="fig|797516.3.peg.2312"/>
<proteinExistence type="predicted"/>
<dbReference type="PANTHER" id="PTHR30185:SF18">
    <property type="entry name" value="TRANSCRIPTIONAL REGULATOR MTLR"/>
    <property type="match status" value="1"/>
</dbReference>
<dbReference type="InterPro" id="IPR013011">
    <property type="entry name" value="PTS_EIIB_2"/>
</dbReference>
<sequence>MIYTQSKENALFFNKRRQFMDATCERMIMTLSKTDGYVTAVDIAAKLGVSEKTVYRKVRLINDSLGIDVIHSERGRGYRINYDQYLAATNKKTHNDIVDYSPVERRNKVLLSILFSAPFSISVDKLYGHYYVSNDLIQQDLSILSKLLKKYAVRLARKGNKISVVGDEEAIRRSINMALVQSNLMSVDSPQGFASEVADINVYDNQFLTAQIEWIQRSLGLTIPYPYNVNIFSHLYILIKRFRTGKVIEDDKAKKAFANEAKTIENNPEFFAVASDVIKNTSDHLHTSLPEIEKGYLLQYLISMRYDHDVTFNGMVSDEVMRLVNLYIQGFNLTESDPRVQSLKQDLIGHVKPMLNRLENHIIVANRLLNDIKLEYGSLFETVKGISERASQLMTNKAAISDDESGFITLYFAKYFEESRPVKKALIMCASGVGTSKLLHAKVHQAFPNLRIVGTLSIESYQNNEEDYQDVDLIITTVNIHPINQTRVVLSSAMFTQADRKSVESALYGS</sequence>
<dbReference type="Proteomes" id="UP000005025">
    <property type="component" value="Unassembled WGS sequence"/>
</dbReference>
<feature type="domain" description="PRD" evidence="7">
    <location>
        <begin position="199"/>
        <end position="310"/>
    </location>
</feature>
<dbReference type="SUPFAM" id="SSF52794">
    <property type="entry name" value="PTS system IIB component-like"/>
    <property type="match status" value="1"/>
</dbReference>
<accession>H1LIY3</accession>
<dbReference type="InterPro" id="IPR036388">
    <property type="entry name" value="WH-like_DNA-bd_sf"/>
</dbReference>
<dbReference type="Pfam" id="PF05043">
    <property type="entry name" value="Mga"/>
    <property type="match status" value="1"/>
</dbReference>
<evidence type="ECO:0000259" key="7">
    <source>
        <dbReference type="PROSITE" id="PS51372"/>
    </source>
</evidence>
<keyword evidence="1" id="KW-0808">Transferase</keyword>
<keyword evidence="4" id="KW-0010">Activator</keyword>
<organism evidence="8 9">
    <name type="scientific">Lentilactobacillus kisonensis F0435</name>
    <dbReference type="NCBI Taxonomy" id="797516"/>
    <lineage>
        <taxon>Bacteria</taxon>
        <taxon>Bacillati</taxon>
        <taxon>Bacillota</taxon>
        <taxon>Bacilli</taxon>
        <taxon>Lactobacillales</taxon>
        <taxon>Lactobacillaceae</taxon>
        <taxon>Lentilactobacillus</taxon>
    </lineage>
</organism>
<dbReference type="Gene3D" id="1.10.10.10">
    <property type="entry name" value="Winged helix-like DNA-binding domain superfamily/Winged helix DNA-binding domain"/>
    <property type="match status" value="1"/>
</dbReference>
<dbReference type="PANTHER" id="PTHR30185">
    <property type="entry name" value="CRYPTIC BETA-GLUCOSIDE BGL OPERON ANTITERMINATOR"/>
    <property type="match status" value="1"/>
</dbReference>
<dbReference type="Gene3D" id="1.10.1790.10">
    <property type="entry name" value="PRD domain"/>
    <property type="match status" value="2"/>
</dbReference>
<evidence type="ECO:0000256" key="2">
    <source>
        <dbReference type="ARBA" id="ARBA00022737"/>
    </source>
</evidence>
<dbReference type="CDD" id="cd05568">
    <property type="entry name" value="PTS_IIB_bgl_like"/>
    <property type="match status" value="1"/>
</dbReference>
<evidence type="ECO:0000256" key="3">
    <source>
        <dbReference type="ARBA" id="ARBA00023015"/>
    </source>
</evidence>
<dbReference type="HOGENOM" id="CLU_013442_2_1_9"/>
<keyword evidence="2" id="KW-0677">Repeat</keyword>
<comment type="caution">
    <text evidence="8">The sequence shown here is derived from an EMBL/GenBank/DDBJ whole genome shotgun (WGS) entry which is preliminary data.</text>
</comment>
<dbReference type="AlphaFoldDB" id="H1LIY3"/>
<dbReference type="InterPro" id="IPR013196">
    <property type="entry name" value="HTH_11"/>
</dbReference>
<evidence type="ECO:0000259" key="6">
    <source>
        <dbReference type="PROSITE" id="PS51099"/>
    </source>
</evidence>
<dbReference type="Pfam" id="PF08279">
    <property type="entry name" value="HTH_11"/>
    <property type="match status" value="1"/>
</dbReference>
<evidence type="ECO:0000313" key="9">
    <source>
        <dbReference type="Proteomes" id="UP000005025"/>
    </source>
</evidence>
<dbReference type="InterPro" id="IPR050661">
    <property type="entry name" value="BglG_antiterminators"/>
</dbReference>
<dbReference type="GO" id="GO:0006355">
    <property type="term" value="P:regulation of DNA-templated transcription"/>
    <property type="evidence" value="ECO:0007669"/>
    <property type="project" value="InterPro"/>
</dbReference>
<dbReference type="SUPFAM" id="SSF63520">
    <property type="entry name" value="PTS-regulatory domain, PRD"/>
    <property type="match status" value="2"/>
</dbReference>
<evidence type="ECO:0000256" key="5">
    <source>
        <dbReference type="ARBA" id="ARBA00023163"/>
    </source>
</evidence>
<dbReference type="STRING" id="797516.HMPREF9104_02575"/>
<dbReference type="Pfam" id="PF00874">
    <property type="entry name" value="PRD"/>
    <property type="match status" value="2"/>
</dbReference>
<reference evidence="8 9" key="1">
    <citation type="submission" date="2011-09" db="EMBL/GenBank/DDBJ databases">
        <authorList>
            <person name="Weinstock G."/>
            <person name="Sodergren E."/>
            <person name="Clifton S."/>
            <person name="Fulton L."/>
            <person name="Fulton B."/>
            <person name="Courtney L."/>
            <person name="Fronick C."/>
            <person name="Harrison M."/>
            <person name="Strong C."/>
            <person name="Farmer C."/>
            <person name="Delahaunty K."/>
            <person name="Markovic C."/>
            <person name="Hall O."/>
            <person name="Minx P."/>
            <person name="Tomlinson C."/>
            <person name="Mitreva M."/>
            <person name="Hou S."/>
            <person name="Chen J."/>
            <person name="Wollam A."/>
            <person name="Pepin K.H."/>
            <person name="Johnson M."/>
            <person name="Bhonagiri V."/>
            <person name="Zhang X."/>
            <person name="Suruliraj S."/>
            <person name="Warren W."/>
            <person name="Chinwalla A."/>
            <person name="Mardis E.R."/>
            <person name="Wilson R.K."/>
        </authorList>
    </citation>
    <scope>NUCLEOTIDE SEQUENCE [LARGE SCALE GENOMIC DNA]</scope>
    <source>
        <strain evidence="8 9">F0435</strain>
    </source>
</reference>